<sequence length="131" mass="15404">ESEKINEYEKKLNRIHFTDYEKKIREKNEEIESNFLLIIGLKSVYDLIVEFGYAAKRLKLLGSISIQKILDFLKKLNYVLKQTKDSVEVFKRSELCLKDCCLYYVIENLLQIGCLVNNFCTQIVVKNIAKD</sequence>
<comment type="caution">
    <text evidence="1">The sequence shown here is derived from an EMBL/GenBank/DDBJ whole genome shotgun (WGS) entry which is preliminary data.</text>
</comment>
<name>A0ACA9KIX0_9GLOM</name>
<organism evidence="1 2">
    <name type="scientific">Dentiscutata heterogama</name>
    <dbReference type="NCBI Taxonomy" id="1316150"/>
    <lineage>
        <taxon>Eukaryota</taxon>
        <taxon>Fungi</taxon>
        <taxon>Fungi incertae sedis</taxon>
        <taxon>Mucoromycota</taxon>
        <taxon>Glomeromycotina</taxon>
        <taxon>Glomeromycetes</taxon>
        <taxon>Diversisporales</taxon>
        <taxon>Gigasporaceae</taxon>
        <taxon>Dentiscutata</taxon>
    </lineage>
</organism>
<dbReference type="Proteomes" id="UP000789702">
    <property type="component" value="Unassembled WGS sequence"/>
</dbReference>
<protein>
    <submittedName>
        <fullName evidence="1">3230_t:CDS:1</fullName>
    </submittedName>
</protein>
<gene>
    <name evidence="1" type="ORF">DHETER_LOCUS1893</name>
</gene>
<evidence type="ECO:0000313" key="1">
    <source>
        <dbReference type="EMBL" id="CAG8475332.1"/>
    </source>
</evidence>
<evidence type="ECO:0000313" key="2">
    <source>
        <dbReference type="Proteomes" id="UP000789702"/>
    </source>
</evidence>
<keyword evidence="2" id="KW-1185">Reference proteome</keyword>
<feature type="non-terminal residue" evidence="1">
    <location>
        <position position="1"/>
    </location>
</feature>
<dbReference type="EMBL" id="CAJVPU010001238">
    <property type="protein sequence ID" value="CAG8475332.1"/>
    <property type="molecule type" value="Genomic_DNA"/>
</dbReference>
<accession>A0ACA9KIX0</accession>
<reference evidence="1" key="1">
    <citation type="submission" date="2021-06" db="EMBL/GenBank/DDBJ databases">
        <authorList>
            <person name="Kallberg Y."/>
            <person name="Tangrot J."/>
            <person name="Rosling A."/>
        </authorList>
    </citation>
    <scope>NUCLEOTIDE SEQUENCE</scope>
    <source>
        <strain evidence="1">IL203A</strain>
    </source>
</reference>
<proteinExistence type="predicted"/>